<organism evidence="1 2">
    <name type="scientific">Mucilaginibacter psychrotolerans</name>
    <dbReference type="NCBI Taxonomy" id="1524096"/>
    <lineage>
        <taxon>Bacteria</taxon>
        <taxon>Pseudomonadati</taxon>
        <taxon>Bacteroidota</taxon>
        <taxon>Sphingobacteriia</taxon>
        <taxon>Sphingobacteriales</taxon>
        <taxon>Sphingobacteriaceae</taxon>
        <taxon>Mucilaginibacter</taxon>
    </lineage>
</organism>
<evidence type="ECO:0008006" key="3">
    <source>
        <dbReference type="Google" id="ProtNLM"/>
    </source>
</evidence>
<dbReference type="PROSITE" id="PS51257">
    <property type="entry name" value="PROKAR_LIPOPROTEIN"/>
    <property type="match status" value="1"/>
</dbReference>
<dbReference type="OrthoDB" id="1466971at2"/>
<protein>
    <recommendedName>
        <fullName evidence="3">Lipoprotein</fullName>
    </recommendedName>
</protein>
<name>A0A4Y8S9X6_9SPHI</name>
<dbReference type="RefSeq" id="WP_133233695.1">
    <property type="nucleotide sequence ID" value="NZ_SOZE01000023.1"/>
</dbReference>
<evidence type="ECO:0000313" key="2">
    <source>
        <dbReference type="Proteomes" id="UP000297540"/>
    </source>
</evidence>
<proteinExistence type="predicted"/>
<reference evidence="1 2" key="1">
    <citation type="journal article" date="2017" name="Int. J. Syst. Evol. Microbiol.">
        <title>Mucilaginibacterpsychrotolerans sp. nov., isolated from peatlands.</title>
        <authorList>
            <person name="Deng Y."/>
            <person name="Shen L."/>
            <person name="Xu B."/>
            <person name="Liu Y."/>
            <person name="Gu Z."/>
            <person name="Liu H."/>
            <person name="Zhou Y."/>
        </authorList>
    </citation>
    <scope>NUCLEOTIDE SEQUENCE [LARGE SCALE GENOMIC DNA]</scope>
    <source>
        <strain evidence="1 2">NH7-4</strain>
    </source>
</reference>
<dbReference type="AlphaFoldDB" id="A0A4Y8S9X6"/>
<sequence>MKPFLLFFVAITVAGCASKNDSGCLFSEARVKASEITTDKPINDVTIKDCFKATGPDDMGLVEIAGEQTSDKFKVSYYEPGDSNAMDMLNVKIGGKLSEWRSKKGHDIYVRGTTKSDSLALLFGDRTGSKIKGSVVFKK</sequence>
<gene>
    <name evidence="1" type="ORF">E2R66_19875</name>
</gene>
<dbReference type="Proteomes" id="UP000297540">
    <property type="component" value="Unassembled WGS sequence"/>
</dbReference>
<keyword evidence="2" id="KW-1185">Reference proteome</keyword>
<comment type="caution">
    <text evidence="1">The sequence shown here is derived from an EMBL/GenBank/DDBJ whole genome shotgun (WGS) entry which is preliminary data.</text>
</comment>
<evidence type="ECO:0000313" key="1">
    <source>
        <dbReference type="EMBL" id="TFF35224.1"/>
    </source>
</evidence>
<dbReference type="EMBL" id="SOZE01000023">
    <property type="protein sequence ID" value="TFF35224.1"/>
    <property type="molecule type" value="Genomic_DNA"/>
</dbReference>
<accession>A0A4Y8S9X6</accession>